<dbReference type="SUPFAM" id="SSF56601">
    <property type="entry name" value="beta-lactamase/transpeptidase-like"/>
    <property type="match status" value="1"/>
</dbReference>
<feature type="region of interest" description="Disordered" evidence="14">
    <location>
        <begin position="1"/>
        <end position="119"/>
    </location>
</feature>
<evidence type="ECO:0000256" key="8">
    <source>
        <dbReference type="ARBA" id="ARBA00022960"/>
    </source>
</evidence>
<evidence type="ECO:0000256" key="12">
    <source>
        <dbReference type="ARBA" id="ARBA00034000"/>
    </source>
</evidence>
<evidence type="ECO:0000256" key="11">
    <source>
        <dbReference type="ARBA" id="ARBA00023316"/>
    </source>
</evidence>
<feature type="transmembrane region" description="Helical" evidence="15">
    <location>
        <begin position="127"/>
        <end position="152"/>
    </location>
</feature>
<keyword evidence="6" id="KW-0808">Transferase</keyword>
<dbReference type="Pfam" id="PF00905">
    <property type="entry name" value="Transpeptidase"/>
    <property type="match status" value="1"/>
</dbReference>
<keyword evidence="8" id="KW-0133">Cell shape</keyword>
<evidence type="ECO:0000256" key="15">
    <source>
        <dbReference type="SAM" id="Phobius"/>
    </source>
</evidence>
<comment type="similarity">
    <text evidence="1">In the C-terminal section; belongs to the transpeptidase family.</text>
</comment>
<keyword evidence="4" id="KW-0645">Protease</keyword>
<dbReference type="GO" id="GO:0006508">
    <property type="term" value="P:proteolysis"/>
    <property type="evidence" value="ECO:0007669"/>
    <property type="project" value="UniProtKB-KW"/>
</dbReference>
<evidence type="ECO:0000256" key="1">
    <source>
        <dbReference type="ARBA" id="ARBA00007090"/>
    </source>
</evidence>
<evidence type="ECO:0000313" key="18">
    <source>
        <dbReference type="EMBL" id="GIG54065.1"/>
    </source>
</evidence>
<comment type="catalytic activity">
    <reaction evidence="13">
        <text>[GlcNAc-(1-&gt;4)-Mur2Ac(oyl-L-Ala-gamma-D-Glu-L-Lys-D-Ala-D-Ala)](n)-di-trans,octa-cis-undecaprenyl diphosphate + beta-D-GlcNAc-(1-&gt;4)-Mur2Ac(oyl-L-Ala-gamma-D-Glu-L-Lys-D-Ala-D-Ala)-di-trans,octa-cis-undecaprenyl diphosphate = [GlcNAc-(1-&gt;4)-Mur2Ac(oyl-L-Ala-gamma-D-Glu-L-Lys-D-Ala-D-Ala)](n+1)-di-trans,octa-cis-undecaprenyl diphosphate + di-trans,octa-cis-undecaprenyl diphosphate + H(+)</text>
        <dbReference type="Rhea" id="RHEA:23708"/>
        <dbReference type="Rhea" id="RHEA-COMP:9602"/>
        <dbReference type="Rhea" id="RHEA-COMP:9603"/>
        <dbReference type="ChEBI" id="CHEBI:15378"/>
        <dbReference type="ChEBI" id="CHEBI:58405"/>
        <dbReference type="ChEBI" id="CHEBI:60033"/>
        <dbReference type="ChEBI" id="CHEBI:78435"/>
        <dbReference type="EC" id="2.4.99.28"/>
    </reaction>
</comment>
<dbReference type="GO" id="GO:0071555">
    <property type="term" value="P:cell wall organization"/>
    <property type="evidence" value="ECO:0007669"/>
    <property type="project" value="UniProtKB-KW"/>
</dbReference>
<evidence type="ECO:0000256" key="4">
    <source>
        <dbReference type="ARBA" id="ARBA00022670"/>
    </source>
</evidence>
<dbReference type="GO" id="GO:0009002">
    <property type="term" value="F:serine-type D-Ala-D-Ala carboxypeptidase activity"/>
    <property type="evidence" value="ECO:0007669"/>
    <property type="project" value="UniProtKB-EC"/>
</dbReference>
<feature type="compositionally biased region" description="Acidic residues" evidence="14">
    <location>
        <begin position="766"/>
        <end position="794"/>
    </location>
</feature>
<dbReference type="SUPFAM" id="SSF53955">
    <property type="entry name" value="Lysozyme-like"/>
    <property type="match status" value="1"/>
</dbReference>
<comment type="catalytic activity">
    <reaction evidence="12">
        <text>Preferential cleavage: (Ac)2-L-Lys-D-Ala-|-D-Ala. Also transpeptidation of peptidyl-alanyl moieties that are N-acyl substituents of D-alanine.</text>
        <dbReference type="EC" id="3.4.16.4"/>
    </reaction>
</comment>
<dbReference type="FunFam" id="1.10.3810.10:FF:000001">
    <property type="entry name" value="Penicillin-binding protein 1A"/>
    <property type="match status" value="1"/>
</dbReference>
<feature type="compositionally biased region" description="Pro residues" evidence="14">
    <location>
        <begin position="795"/>
        <end position="811"/>
    </location>
</feature>
<evidence type="ECO:0000256" key="3">
    <source>
        <dbReference type="ARBA" id="ARBA00022645"/>
    </source>
</evidence>
<dbReference type="Proteomes" id="UP000652354">
    <property type="component" value="Unassembled WGS sequence"/>
</dbReference>
<sequence>MSDTGMNTPRISASPASAAAPVRPSTGIQRTASAPGAGTVAMANGIPPWSATGAPVTGKQPTRRPTGAQPTRRSTGAKPRTSTRAAGAKATGASAASKPSTTAKGGGSGNGGGKGSKRDDWPTWRRWLWRIGIWALIALLAVSLIGAIALFIRYTQLDVPDPDDFAQAQSSIFYFADGETEMGRIGVVDREVVDYDDLPTYVGDAVVAAEDRSFYTNPGINILGMSRAMFETVVLNQPRGGSSITQQYVERYYVGETTTSIQGKIDETLLALKIDQEQSKEEVLGNYLNTIYFGRGAYGIQAAAEQYYGKDAADLTLSESAMLAGLIPAPSAWDPRVDHDKAEERWNYVLDGMVDAGFLTQAERDDITEFPEPIDYQQEDVFAGTEGYILQAAIDEVVEKTGVTREEIESLGYRITTTILPEHQDAAEEAVATMPDDHADNLRVAAVTVDSATGAITSMYGGPDYLEIQRNAVTQDIAQAGSTFKPFALIAGLERGIGLGSEYLANNEMEFEGFERPVRNFGGVDYGVVDLVKATQDSINTAYVGLNEDVTPQVTMETAIAAGLPEDTLDLDANPANVLGSASPHPLDMASAYATIASGGLRTEAYLVASVTDVAGEPVFEQEVEPERIFAEDVMADTTFAMQQVVNFGSGQTAKELGRPLAGKTGTSNDNRSAWFVGFSPQIVGAVALYQVGEDGSAEQITPFGGFSQITGSTVPAAVWTAMMGPILEPMEIVDFPARANVGEDIPIRQPSPSPSPTPEVTETTEAPEPEPEPEQTTEEPEPEPEETTEEPDPEPTPPPSPAPTVSPALP</sequence>
<dbReference type="InterPro" id="IPR001460">
    <property type="entry name" value="PCN-bd_Tpept"/>
</dbReference>
<dbReference type="Gene3D" id="3.40.710.10">
    <property type="entry name" value="DD-peptidase/beta-lactamase superfamily"/>
    <property type="match status" value="1"/>
</dbReference>
<keyword evidence="9" id="KW-0573">Peptidoglycan synthesis</keyword>
<dbReference type="GO" id="GO:0008658">
    <property type="term" value="F:penicillin binding"/>
    <property type="evidence" value="ECO:0007669"/>
    <property type="project" value="InterPro"/>
</dbReference>
<organism evidence="18 19">
    <name type="scientific">Demequina activiva</name>
    <dbReference type="NCBI Taxonomy" id="1582364"/>
    <lineage>
        <taxon>Bacteria</taxon>
        <taxon>Bacillati</taxon>
        <taxon>Actinomycetota</taxon>
        <taxon>Actinomycetes</taxon>
        <taxon>Micrococcales</taxon>
        <taxon>Demequinaceae</taxon>
        <taxon>Demequina</taxon>
    </lineage>
</organism>
<dbReference type="GO" id="GO:0030288">
    <property type="term" value="C:outer membrane-bounded periplasmic space"/>
    <property type="evidence" value="ECO:0007669"/>
    <property type="project" value="TreeGrafter"/>
</dbReference>
<feature type="compositionally biased region" description="Low complexity" evidence="14">
    <location>
        <begin position="9"/>
        <end position="25"/>
    </location>
</feature>
<dbReference type="AlphaFoldDB" id="A0A919Q585"/>
<dbReference type="PANTHER" id="PTHR32282:SF34">
    <property type="entry name" value="PENICILLIN-BINDING PROTEIN 1A"/>
    <property type="match status" value="1"/>
</dbReference>
<evidence type="ECO:0000256" key="10">
    <source>
        <dbReference type="ARBA" id="ARBA00023268"/>
    </source>
</evidence>
<keyword evidence="5" id="KW-0328">Glycosyltransferase</keyword>
<dbReference type="InterPro" id="IPR012338">
    <property type="entry name" value="Beta-lactam/transpept-like"/>
</dbReference>
<name>A0A919Q585_9MICO</name>
<dbReference type="GO" id="GO:0008955">
    <property type="term" value="F:peptidoglycan glycosyltransferase activity"/>
    <property type="evidence" value="ECO:0007669"/>
    <property type="project" value="UniProtKB-EC"/>
</dbReference>
<keyword evidence="11" id="KW-0961">Cell wall biogenesis/degradation</keyword>
<keyword evidence="15" id="KW-0812">Transmembrane</keyword>
<feature type="compositionally biased region" description="Polar residues" evidence="14">
    <location>
        <begin position="68"/>
        <end position="84"/>
    </location>
</feature>
<dbReference type="InterPro" id="IPR001264">
    <property type="entry name" value="Glyco_trans_51"/>
</dbReference>
<proteinExistence type="inferred from homology"/>
<evidence type="ECO:0000256" key="2">
    <source>
        <dbReference type="ARBA" id="ARBA00007739"/>
    </source>
</evidence>
<evidence type="ECO:0000256" key="9">
    <source>
        <dbReference type="ARBA" id="ARBA00022984"/>
    </source>
</evidence>
<dbReference type="InterPro" id="IPR036950">
    <property type="entry name" value="PBP_transglycosylase"/>
</dbReference>
<evidence type="ECO:0000256" key="14">
    <source>
        <dbReference type="SAM" id="MobiDB-lite"/>
    </source>
</evidence>
<evidence type="ECO:0000256" key="13">
    <source>
        <dbReference type="ARBA" id="ARBA00049902"/>
    </source>
</evidence>
<evidence type="ECO:0000256" key="5">
    <source>
        <dbReference type="ARBA" id="ARBA00022676"/>
    </source>
</evidence>
<keyword evidence="10" id="KW-0511">Multifunctional enzyme</keyword>
<dbReference type="GO" id="GO:0008360">
    <property type="term" value="P:regulation of cell shape"/>
    <property type="evidence" value="ECO:0007669"/>
    <property type="project" value="UniProtKB-KW"/>
</dbReference>
<protein>
    <submittedName>
        <fullName evidence="18">Carboxypeptidase</fullName>
    </submittedName>
</protein>
<dbReference type="PANTHER" id="PTHR32282">
    <property type="entry name" value="BINDING PROTEIN TRANSPEPTIDASE, PUTATIVE-RELATED"/>
    <property type="match status" value="1"/>
</dbReference>
<keyword evidence="15" id="KW-1133">Transmembrane helix</keyword>
<keyword evidence="7" id="KW-0378">Hydrolase</keyword>
<gene>
    <name evidence="18" type="ORF">Dac01nite_08170</name>
</gene>
<accession>A0A919Q585</accession>
<dbReference type="InterPro" id="IPR023346">
    <property type="entry name" value="Lysozyme-like_dom_sf"/>
</dbReference>
<reference evidence="18" key="1">
    <citation type="submission" date="2021-01" db="EMBL/GenBank/DDBJ databases">
        <title>Whole genome shotgun sequence of Demequina activiva NBRC 110675.</title>
        <authorList>
            <person name="Komaki H."/>
            <person name="Tamura T."/>
        </authorList>
    </citation>
    <scope>NUCLEOTIDE SEQUENCE</scope>
    <source>
        <strain evidence="18">NBRC 110675</strain>
    </source>
</reference>
<evidence type="ECO:0000259" key="17">
    <source>
        <dbReference type="Pfam" id="PF00912"/>
    </source>
</evidence>
<feature type="domain" description="Penicillin-binding protein transpeptidase" evidence="16">
    <location>
        <begin position="445"/>
        <end position="693"/>
    </location>
</feature>
<evidence type="ECO:0000256" key="6">
    <source>
        <dbReference type="ARBA" id="ARBA00022679"/>
    </source>
</evidence>
<feature type="compositionally biased region" description="Gly residues" evidence="14">
    <location>
        <begin position="104"/>
        <end position="114"/>
    </location>
</feature>
<comment type="caution">
    <text evidence="18">The sequence shown here is derived from an EMBL/GenBank/DDBJ whole genome shotgun (WGS) entry which is preliminary data.</text>
</comment>
<dbReference type="EMBL" id="BONR01000001">
    <property type="protein sequence ID" value="GIG54065.1"/>
    <property type="molecule type" value="Genomic_DNA"/>
</dbReference>
<feature type="domain" description="Glycosyl transferase family 51" evidence="17">
    <location>
        <begin position="183"/>
        <end position="353"/>
    </location>
</feature>
<feature type="region of interest" description="Disordered" evidence="14">
    <location>
        <begin position="744"/>
        <end position="811"/>
    </location>
</feature>
<dbReference type="Pfam" id="PF00912">
    <property type="entry name" value="Transgly"/>
    <property type="match status" value="1"/>
</dbReference>
<keyword evidence="3 18" id="KW-0121">Carboxypeptidase</keyword>
<evidence type="ECO:0000313" key="19">
    <source>
        <dbReference type="Proteomes" id="UP000652354"/>
    </source>
</evidence>
<dbReference type="InterPro" id="IPR050396">
    <property type="entry name" value="Glycosyltr_51/Transpeptidase"/>
</dbReference>
<comment type="similarity">
    <text evidence="2">In the N-terminal section; belongs to the glycosyltransferase 51 family.</text>
</comment>
<evidence type="ECO:0000256" key="7">
    <source>
        <dbReference type="ARBA" id="ARBA00022801"/>
    </source>
</evidence>
<evidence type="ECO:0000259" key="16">
    <source>
        <dbReference type="Pfam" id="PF00905"/>
    </source>
</evidence>
<keyword evidence="19" id="KW-1185">Reference proteome</keyword>
<keyword evidence="15" id="KW-0472">Membrane</keyword>
<dbReference type="GO" id="GO:0009252">
    <property type="term" value="P:peptidoglycan biosynthetic process"/>
    <property type="evidence" value="ECO:0007669"/>
    <property type="project" value="UniProtKB-KW"/>
</dbReference>
<dbReference type="Gene3D" id="1.10.3810.10">
    <property type="entry name" value="Biosynthetic peptidoglycan transglycosylase-like"/>
    <property type="match status" value="1"/>
</dbReference>
<feature type="compositionally biased region" description="Low complexity" evidence="14">
    <location>
        <begin position="85"/>
        <end position="103"/>
    </location>
</feature>